<dbReference type="EMBL" id="VIIS01000774">
    <property type="protein sequence ID" value="KAF0305172.1"/>
    <property type="molecule type" value="Genomic_DNA"/>
</dbReference>
<comment type="caution">
    <text evidence="7">The sequence shown here is derived from an EMBL/GenBank/DDBJ whole genome shotgun (WGS) entry which is preliminary data.</text>
</comment>
<comment type="subcellular location">
    <subcellularLocation>
        <location evidence="1 6">Cell membrane</location>
        <topology evidence="1 6">Peripheral membrane protein</topology>
    </subcellularLocation>
    <subcellularLocation>
        <location evidence="6">Golgi apparatus membrane</location>
        <topology evidence="6">Peripheral membrane protein</topology>
    </subcellularLocation>
    <subcellularLocation>
        <location evidence="6">Membrane</location>
        <location evidence="6">Caveola</location>
        <topology evidence="6">Peripheral membrane protein</topology>
    </subcellularLocation>
</comment>
<dbReference type="Pfam" id="PF01146">
    <property type="entry name" value="Caveolin"/>
    <property type="match status" value="1"/>
</dbReference>
<evidence type="ECO:0000313" key="7">
    <source>
        <dbReference type="EMBL" id="KAF0305172.1"/>
    </source>
</evidence>
<evidence type="ECO:0000256" key="5">
    <source>
        <dbReference type="ARBA" id="ARBA00023136"/>
    </source>
</evidence>
<comment type="similarity">
    <text evidence="2 6">Belongs to the caveolin family.</text>
</comment>
<keyword evidence="3 6" id="KW-1003">Cell membrane</keyword>
<name>A0A6A4WRB7_AMPAM</name>
<protein>
    <recommendedName>
        <fullName evidence="6">Caveolin</fullName>
    </recommendedName>
</protein>
<evidence type="ECO:0000256" key="1">
    <source>
        <dbReference type="ARBA" id="ARBA00004202"/>
    </source>
</evidence>
<comment type="function">
    <text evidence="6">May act as a scaffolding protein within caveolar membranes. Interacts directly with G-protein alpha subunits and can functionally regulate their activity.</text>
</comment>
<dbReference type="GO" id="GO:0070836">
    <property type="term" value="P:caveola assembly"/>
    <property type="evidence" value="ECO:0007669"/>
    <property type="project" value="InterPro"/>
</dbReference>
<gene>
    <name evidence="7" type="primary">CAV1_2</name>
    <name evidence="7" type="ORF">FJT64_023122</name>
</gene>
<sequence>MKAGTRIFDISNRPMGTMEDTPGFSMDTRDPNNLNLHLQVLWDDIIAEPEGIQSGDCTWRTSYKCFYGTKHCCYRVLSFILGPLLACCLGCQFACLAFQHIWCNTPCLRQCKINCNFVRAVNRVCMQATLAPCFDVCGMMFQRIRVRHGPLPSEDPKEEDLFVV</sequence>
<accession>A0A6A4WRB7</accession>
<dbReference type="GO" id="GO:0005901">
    <property type="term" value="C:caveola"/>
    <property type="evidence" value="ECO:0007669"/>
    <property type="project" value="UniProtKB-SubCell"/>
</dbReference>
<dbReference type="PANTHER" id="PTHR10844">
    <property type="entry name" value="CAVEOLIN"/>
    <property type="match status" value="1"/>
</dbReference>
<keyword evidence="5 6" id="KW-0472">Membrane</keyword>
<dbReference type="InterPro" id="IPR001612">
    <property type="entry name" value="Caveolin"/>
</dbReference>
<dbReference type="AlphaFoldDB" id="A0A6A4WRB7"/>
<evidence type="ECO:0000256" key="3">
    <source>
        <dbReference type="ARBA" id="ARBA00022475"/>
    </source>
</evidence>
<evidence type="ECO:0000256" key="2">
    <source>
        <dbReference type="ARBA" id="ARBA00010988"/>
    </source>
</evidence>
<dbReference type="PANTHER" id="PTHR10844:SF19">
    <property type="entry name" value="CAVEOLIN-2"/>
    <property type="match status" value="1"/>
</dbReference>
<reference evidence="7 8" key="1">
    <citation type="submission" date="2019-07" db="EMBL/GenBank/DDBJ databases">
        <title>Draft genome assembly of a fouling barnacle, Amphibalanus amphitrite (Darwin, 1854): The first reference genome for Thecostraca.</title>
        <authorList>
            <person name="Kim W."/>
        </authorList>
    </citation>
    <scope>NUCLEOTIDE SEQUENCE [LARGE SCALE GENOMIC DNA]</scope>
    <source>
        <strain evidence="7">SNU_AA5</strain>
        <tissue evidence="7">Soma without cirri and trophi</tissue>
    </source>
</reference>
<proteinExistence type="inferred from homology"/>
<keyword evidence="4 6" id="KW-0333">Golgi apparatus</keyword>
<evidence type="ECO:0000256" key="6">
    <source>
        <dbReference type="RuleBase" id="RU000680"/>
    </source>
</evidence>
<organism evidence="7 8">
    <name type="scientific">Amphibalanus amphitrite</name>
    <name type="common">Striped barnacle</name>
    <name type="synonym">Balanus amphitrite</name>
    <dbReference type="NCBI Taxonomy" id="1232801"/>
    <lineage>
        <taxon>Eukaryota</taxon>
        <taxon>Metazoa</taxon>
        <taxon>Ecdysozoa</taxon>
        <taxon>Arthropoda</taxon>
        <taxon>Crustacea</taxon>
        <taxon>Multicrustacea</taxon>
        <taxon>Cirripedia</taxon>
        <taxon>Thoracica</taxon>
        <taxon>Thoracicalcarea</taxon>
        <taxon>Balanomorpha</taxon>
        <taxon>Balanoidea</taxon>
        <taxon>Balanidae</taxon>
        <taxon>Amphibalaninae</taxon>
        <taxon>Amphibalanus</taxon>
    </lineage>
</organism>
<evidence type="ECO:0000256" key="4">
    <source>
        <dbReference type="ARBA" id="ARBA00023034"/>
    </source>
</evidence>
<dbReference type="Proteomes" id="UP000440578">
    <property type="component" value="Unassembled WGS sequence"/>
</dbReference>
<evidence type="ECO:0000313" key="8">
    <source>
        <dbReference type="Proteomes" id="UP000440578"/>
    </source>
</evidence>
<keyword evidence="8" id="KW-1185">Reference proteome</keyword>
<dbReference type="GO" id="GO:0000139">
    <property type="term" value="C:Golgi membrane"/>
    <property type="evidence" value="ECO:0007669"/>
    <property type="project" value="UniProtKB-SubCell"/>
</dbReference>
<dbReference type="OrthoDB" id="5917823at2759"/>
<dbReference type="GO" id="GO:0060090">
    <property type="term" value="F:molecular adaptor activity"/>
    <property type="evidence" value="ECO:0007669"/>
    <property type="project" value="TreeGrafter"/>
</dbReference>